<protein>
    <recommendedName>
        <fullName evidence="4">Lipoprotein</fullName>
    </recommendedName>
</protein>
<evidence type="ECO:0000313" key="2">
    <source>
        <dbReference type="EMBL" id="NML26831.1"/>
    </source>
</evidence>
<feature type="chain" id="PRO_5032487806" description="Lipoprotein" evidence="1">
    <location>
        <begin position="23"/>
        <end position="146"/>
    </location>
</feature>
<keyword evidence="3" id="KW-1185">Reference proteome</keyword>
<feature type="signal peptide" evidence="1">
    <location>
        <begin position="1"/>
        <end position="22"/>
    </location>
</feature>
<evidence type="ECO:0000256" key="1">
    <source>
        <dbReference type="SAM" id="SignalP"/>
    </source>
</evidence>
<evidence type="ECO:0000313" key="3">
    <source>
        <dbReference type="Proteomes" id="UP000580043"/>
    </source>
</evidence>
<name>A0A848GBD5_9RHOO</name>
<dbReference type="RefSeq" id="WP_169146372.1">
    <property type="nucleotide sequence ID" value="NZ_JABBGA010000010.1"/>
</dbReference>
<accession>A0A848GBD5</accession>
<keyword evidence="1" id="KW-0732">Signal</keyword>
<dbReference type="AlphaFoldDB" id="A0A848GBD5"/>
<dbReference type="Proteomes" id="UP000580043">
    <property type="component" value="Unassembled WGS sequence"/>
</dbReference>
<organism evidence="2 3">
    <name type="scientific">Zoogloea dura</name>
    <dbReference type="NCBI Taxonomy" id="2728840"/>
    <lineage>
        <taxon>Bacteria</taxon>
        <taxon>Pseudomonadati</taxon>
        <taxon>Pseudomonadota</taxon>
        <taxon>Betaproteobacteria</taxon>
        <taxon>Rhodocyclales</taxon>
        <taxon>Zoogloeaceae</taxon>
        <taxon>Zoogloea</taxon>
    </lineage>
</organism>
<reference evidence="2 3" key="1">
    <citation type="submission" date="2020-04" db="EMBL/GenBank/DDBJ databases">
        <title>Zoogloea sp. G-4-1-14 isolated from soil.</title>
        <authorList>
            <person name="Dahal R.H."/>
        </authorList>
    </citation>
    <scope>NUCLEOTIDE SEQUENCE [LARGE SCALE GENOMIC DNA]</scope>
    <source>
        <strain evidence="2 3">G-4-1-14</strain>
    </source>
</reference>
<sequence>MNKLVKLLLLLCITAAITSGCAVNRATAHIDPATNLSALKTLHVRKFADDNANTETLIADRLRAQGVKVTADPQTPPAGVDGVVTYVEKWMWDITMYMLELTVVIRDPQSDFPLATGNSYHTSLTRKSPKEMVDEVIGNIYKEQNK</sequence>
<comment type="caution">
    <text evidence="2">The sequence shown here is derived from an EMBL/GenBank/DDBJ whole genome shotgun (WGS) entry which is preliminary data.</text>
</comment>
<dbReference type="EMBL" id="JABBGA010000010">
    <property type="protein sequence ID" value="NML26831.1"/>
    <property type="molecule type" value="Genomic_DNA"/>
</dbReference>
<evidence type="ECO:0008006" key="4">
    <source>
        <dbReference type="Google" id="ProtNLM"/>
    </source>
</evidence>
<dbReference type="PROSITE" id="PS51257">
    <property type="entry name" value="PROKAR_LIPOPROTEIN"/>
    <property type="match status" value="1"/>
</dbReference>
<gene>
    <name evidence="2" type="ORF">HHL15_13830</name>
</gene>
<proteinExistence type="predicted"/>